<evidence type="ECO:0000256" key="1">
    <source>
        <dbReference type="ARBA" id="ARBA00001946"/>
    </source>
</evidence>
<dbReference type="InterPro" id="IPR023214">
    <property type="entry name" value="HAD_sf"/>
</dbReference>
<dbReference type="Pfam" id="PF08282">
    <property type="entry name" value="Hydrolase_3"/>
    <property type="match status" value="1"/>
</dbReference>
<evidence type="ECO:0000313" key="8">
    <source>
        <dbReference type="EMBL" id="QDV22133.1"/>
    </source>
</evidence>
<dbReference type="GO" id="GO:0008781">
    <property type="term" value="F:N-acylneuraminate cytidylyltransferase activity"/>
    <property type="evidence" value="ECO:0007669"/>
    <property type="project" value="TreeGrafter"/>
</dbReference>
<dbReference type="InterPro" id="IPR050793">
    <property type="entry name" value="CMP-NeuNAc_synthase"/>
</dbReference>
<dbReference type="InterPro" id="IPR036412">
    <property type="entry name" value="HAD-like_sf"/>
</dbReference>
<feature type="binding site" evidence="7">
    <location>
        <position position="33"/>
    </location>
    <ligand>
        <name>substrate</name>
    </ligand>
</feature>
<accession>A0A518G0K8</accession>
<feature type="binding site" evidence="7">
    <location>
        <position position="124"/>
    </location>
    <ligand>
        <name>Mg(2+)</name>
        <dbReference type="ChEBI" id="CHEBI:18420"/>
    </ligand>
</feature>
<keyword evidence="6 7" id="KW-0460">Magnesium</keyword>
<dbReference type="GO" id="GO:0046872">
    <property type="term" value="F:metal ion binding"/>
    <property type="evidence" value="ECO:0007669"/>
    <property type="project" value="UniProtKB-KW"/>
</dbReference>
<comment type="similarity">
    <text evidence="2">Belongs to the KdsC family.</text>
</comment>
<feature type="binding site" evidence="7">
    <location>
        <position position="31"/>
    </location>
    <ligand>
        <name>Mg(2+)</name>
        <dbReference type="ChEBI" id="CHEBI:18420"/>
    </ligand>
</feature>
<dbReference type="EMBL" id="CP036298">
    <property type="protein sequence ID" value="QDV22133.1"/>
    <property type="molecule type" value="Genomic_DNA"/>
</dbReference>
<evidence type="ECO:0000256" key="4">
    <source>
        <dbReference type="ARBA" id="ARBA00022723"/>
    </source>
</evidence>
<dbReference type="OrthoDB" id="9805604at2"/>
<evidence type="ECO:0000256" key="7">
    <source>
        <dbReference type="PIRSR" id="PIRSR006118-2"/>
    </source>
</evidence>
<comment type="cofactor">
    <cofactor evidence="1 7">
        <name>Mg(2+)</name>
        <dbReference type="ChEBI" id="CHEBI:18420"/>
    </cofactor>
</comment>
<dbReference type="SUPFAM" id="SSF56784">
    <property type="entry name" value="HAD-like"/>
    <property type="match status" value="1"/>
</dbReference>
<dbReference type="PANTHER" id="PTHR21485:SF3">
    <property type="entry name" value="N-ACYLNEURAMINATE CYTIDYLYLTRANSFERASE"/>
    <property type="match status" value="1"/>
</dbReference>
<comment type="subunit">
    <text evidence="3">Homotetramer.</text>
</comment>
<dbReference type="GO" id="GO:0019143">
    <property type="term" value="F:3-deoxy-manno-octulosonate-8-phosphatase activity"/>
    <property type="evidence" value="ECO:0007669"/>
    <property type="project" value="UniProtKB-EC"/>
</dbReference>
<evidence type="ECO:0000256" key="6">
    <source>
        <dbReference type="ARBA" id="ARBA00022842"/>
    </source>
</evidence>
<reference evidence="8 9" key="1">
    <citation type="submission" date="2019-02" db="EMBL/GenBank/DDBJ databases">
        <title>Deep-cultivation of Planctomycetes and their phenomic and genomic characterization uncovers novel biology.</title>
        <authorList>
            <person name="Wiegand S."/>
            <person name="Jogler M."/>
            <person name="Boedeker C."/>
            <person name="Pinto D."/>
            <person name="Vollmers J."/>
            <person name="Rivas-Marin E."/>
            <person name="Kohn T."/>
            <person name="Peeters S.H."/>
            <person name="Heuer A."/>
            <person name="Rast P."/>
            <person name="Oberbeckmann S."/>
            <person name="Bunk B."/>
            <person name="Jeske O."/>
            <person name="Meyerdierks A."/>
            <person name="Storesund J.E."/>
            <person name="Kallscheuer N."/>
            <person name="Luecker S."/>
            <person name="Lage O.M."/>
            <person name="Pohl T."/>
            <person name="Merkel B.J."/>
            <person name="Hornburger P."/>
            <person name="Mueller R.-W."/>
            <person name="Bruemmer F."/>
            <person name="Labrenz M."/>
            <person name="Spormann A.M."/>
            <person name="Op den Camp H."/>
            <person name="Overmann J."/>
            <person name="Amann R."/>
            <person name="Jetten M.S.M."/>
            <person name="Mascher T."/>
            <person name="Medema M.H."/>
            <person name="Devos D.P."/>
            <person name="Kaster A.-K."/>
            <person name="Ovreas L."/>
            <person name="Rohde M."/>
            <person name="Galperin M.Y."/>
            <person name="Jogler C."/>
        </authorList>
    </citation>
    <scope>NUCLEOTIDE SEQUENCE [LARGE SCALE GENOMIC DNA]</scope>
    <source>
        <strain evidence="8 9">Q31a</strain>
    </source>
</reference>
<dbReference type="SFLD" id="SFLDS00003">
    <property type="entry name" value="Haloacid_Dehalogenase"/>
    <property type="match status" value="1"/>
</dbReference>
<evidence type="ECO:0000256" key="5">
    <source>
        <dbReference type="ARBA" id="ARBA00022801"/>
    </source>
</evidence>
<sequence>MASPATLKANTTVASNKDIEIAKPIRLILSDVDGVLTDGSITIDNAGIESKTFYVRDGLAIKLWQRAGFIFGILTARNSQVVKLRAAELDIQIVRQGFSDKLPAALEILSQLGISAEETCYIGDDLPDLPVLYEVGLPVTVLDAAPEVLAAAKWTMQSRGGRGAVRELIERLLKAKGCWENSLPTQRAE</sequence>
<dbReference type="SFLD" id="SFLDG01138">
    <property type="entry name" value="C1.6.2:_Deoxy-d-mannose-octulo"/>
    <property type="match status" value="1"/>
</dbReference>
<evidence type="ECO:0000313" key="9">
    <source>
        <dbReference type="Proteomes" id="UP000318017"/>
    </source>
</evidence>
<keyword evidence="4 7" id="KW-0479">Metal-binding</keyword>
<dbReference type="SFLD" id="SFLDG01136">
    <property type="entry name" value="C1.6:_Phosphoserine_Phosphatas"/>
    <property type="match status" value="1"/>
</dbReference>
<proteinExistence type="inferred from homology"/>
<dbReference type="KEGG" id="ahel:Q31a_04160"/>
<dbReference type="AlphaFoldDB" id="A0A518G0K8"/>
<dbReference type="PANTHER" id="PTHR21485">
    <property type="entry name" value="HAD SUPERFAMILY MEMBERS CMAS AND KDSC"/>
    <property type="match status" value="1"/>
</dbReference>
<evidence type="ECO:0000256" key="2">
    <source>
        <dbReference type="ARBA" id="ARBA00005893"/>
    </source>
</evidence>
<dbReference type="Proteomes" id="UP000318017">
    <property type="component" value="Chromosome"/>
</dbReference>
<dbReference type="NCBIfam" id="TIGR01670">
    <property type="entry name" value="KdsC-phosphatas"/>
    <property type="match status" value="1"/>
</dbReference>
<evidence type="ECO:0000256" key="3">
    <source>
        <dbReference type="ARBA" id="ARBA00011881"/>
    </source>
</evidence>
<protein>
    <submittedName>
        <fullName evidence="8">3-deoxy-D-manno-octulosonate 8-phosphate phosphatase KdsC</fullName>
        <ecNumber evidence="8">3.1.3.45</ecNumber>
    </submittedName>
</protein>
<gene>
    <name evidence="8" type="primary">kdsC</name>
    <name evidence="8" type="ORF">Q31a_04160</name>
</gene>
<keyword evidence="9" id="KW-1185">Reference proteome</keyword>
<organism evidence="8 9">
    <name type="scientific">Aureliella helgolandensis</name>
    <dbReference type="NCBI Taxonomy" id="2527968"/>
    <lineage>
        <taxon>Bacteria</taxon>
        <taxon>Pseudomonadati</taxon>
        <taxon>Planctomycetota</taxon>
        <taxon>Planctomycetia</taxon>
        <taxon>Pirellulales</taxon>
        <taxon>Pirellulaceae</taxon>
        <taxon>Aureliella</taxon>
    </lineage>
</organism>
<name>A0A518G0K8_9BACT</name>
<dbReference type="FunFam" id="3.40.50.1000:FF:000029">
    <property type="entry name" value="3-deoxy-D-manno-octulosonate 8-phosphate phosphatase KdsC"/>
    <property type="match status" value="1"/>
</dbReference>
<dbReference type="CDD" id="cd01630">
    <property type="entry name" value="HAD_KDO-like"/>
    <property type="match status" value="1"/>
</dbReference>
<dbReference type="PIRSF" id="PIRSF006118">
    <property type="entry name" value="KDO8-P_Ptase"/>
    <property type="match status" value="1"/>
</dbReference>
<dbReference type="EC" id="3.1.3.45" evidence="8"/>
<dbReference type="InterPro" id="IPR010023">
    <property type="entry name" value="KdsC_fam"/>
</dbReference>
<keyword evidence="5 8" id="KW-0378">Hydrolase</keyword>
<dbReference type="Gene3D" id="3.40.50.1000">
    <property type="entry name" value="HAD superfamily/HAD-like"/>
    <property type="match status" value="1"/>
</dbReference>